<dbReference type="HOGENOM" id="CLU_2257653_0_0_11"/>
<sequence length="103" mass="10544">MIDFGMLLNRQLLLTEAAREGARVAALTGSASQASDRATTFLGDSGLGSTTVTAVTVCDATSTPSSAPAEVDLSYAYTPLTPLGDLMNYSFTLTAKGVMSCVG</sequence>
<name>U5VS70_9ACTN</name>
<dbReference type="KEGG" id="afs:AFR_06815"/>
<dbReference type="RefSeq" id="WP_023359183.1">
    <property type="nucleotide sequence ID" value="NC_022657.1"/>
</dbReference>
<keyword evidence="2" id="KW-1185">Reference proteome</keyword>
<gene>
    <name evidence="1" type="ORF">AFR_06815</name>
</gene>
<organism evidence="1 2">
    <name type="scientific">Actinoplanes friuliensis DSM 7358</name>
    <dbReference type="NCBI Taxonomy" id="1246995"/>
    <lineage>
        <taxon>Bacteria</taxon>
        <taxon>Bacillati</taxon>
        <taxon>Actinomycetota</taxon>
        <taxon>Actinomycetes</taxon>
        <taxon>Micromonosporales</taxon>
        <taxon>Micromonosporaceae</taxon>
        <taxon>Actinoplanes</taxon>
    </lineage>
</organism>
<evidence type="ECO:0000313" key="1">
    <source>
        <dbReference type="EMBL" id="AGZ39652.1"/>
    </source>
</evidence>
<reference evidence="1 2" key="1">
    <citation type="journal article" date="2014" name="J. Biotechnol.">
        <title>Complete genome sequence of the actinobacterium Actinoplanes friuliensis HAG 010964, producer of the lipopeptide antibiotic friulimycin.</title>
        <authorList>
            <person name="Ruckert C."/>
            <person name="Szczepanowski R."/>
            <person name="Albersmeier A."/>
            <person name="Goesmann A."/>
            <person name="Fischer N."/>
            <person name="Steinkamper A."/>
            <person name="Puhler A."/>
            <person name="Biener R."/>
            <person name="Schwartz D."/>
            <person name="Kalinowski J."/>
        </authorList>
    </citation>
    <scope>NUCLEOTIDE SEQUENCE [LARGE SCALE GENOMIC DNA]</scope>
    <source>
        <strain evidence="1 2">DSM 7358</strain>
    </source>
</reference>
<dbReference type="eggNOG" id="COG4961">
    <property type="taxonomic scope" value="Bacteria"/>
</dbReference>
<dbReference type="AlphaFoldDB" id="U5VS70"/>
<evidence type="ECO:0008006" key="3">
    <source>
        <dbReference type="Google" id="ProtNLM"/>
    </source>
</evidence>
<accession>U5VS70</accession>
<dbReference type="EMBL" id="CP006272">
    <property type="protein sequence ID" value="AGZ39652.1"/>
    <property type="molecule type" value="Genomic_DNA"/>
</dbReference>
<protein>
    <recommendedName>
        <fullName evidence="3">TadE family protein</fullName>
    </recommendedName>
</protein>
<proteinExistence type="predicted"/>
<dbReference type="Proteomes" id="UP000017746">
    <property type="component" value="Chromosome"/>
</dbReference>
<dbReference type="PATRIC" id="fig|1246995.3.peg.1392"/>
<dbReference type="STRING" id="1246995.AFR_06815"/>
<evidence type="ECO:0000313" key="2">
    <source>
        <dbReference type="Proteomes" id="UP000017746"/>
    </source>
</evidence>